<dbReference type="Gene3D" id="3.30.70.360">
    <property type="match status" value="1"/>
</dbReference>
<dbReference type="SUPFAM" id="SSF55031">
    <property type="entry name" value="Bacterial exopeptidase dimerisation domain"/>
    <property type="match status" value="1"/>
</dbReference>
<evidence type="ECO:0000256" key="1">
    <source>
        <dbReference type="ARBA" id="ARBA00022723"/>
    </source>
</evidence>
<dbReference type="PANTHER" id="PTHR43808">
    <property type="entry name" value="ACETYLORNITHINE DEACETYLASE"/>
    <property type="match status" value="1"/>
</dbReference>
<evidence type="ECO:0000256" key="2">
    <source>
        <dbReference type="ARBA" id="ARBA00022801"/>
    </source>
</evidence>
<dbReference type="Gene3D" id="3.40.630.10">
    <property type="entry name" value="Zn peptidases"/>
    <property type="match status" value="1"/>
</dbReference>
<evidence type="ECO:0000256" key="3">
    <source>
        <dbReference type="ARBA" id="ARBA00023285"/>
    </source>
</evidence>
<name>A0ABV8SMC0_9GAMM</name>
<dbReference type="InterPro" id="IPR011650">
    <property type="entry name" value="Peptidase_M20_dimer"/>
</dbReference>
<dbReference type="InterPro" id="IPR050072">
    <property type="entry name" value="Peptidase_M20A"/>
</dbReference>
<comment type="caution">
    <text evidence="6">The sequence shown here is derived from an EMBL/GenBank/DDBJ whole genome shotgun (WGS) entry which is preliminary data.</text>
</comment>
<keyword evidence="7" id="KW-1185">Reference proteome</keyword>
<protein>
    <submittedName>
        <fullName evidence="6">M20/M25/M40 family metallo-hydrolase</fullName>
    </submittedName>
</protein>
<keyword evidence="3" id="KW-0170">Cobalt</keyword>
<dbReference type="Pfam" id="PF01546">
    <property type="entry name" value="Peptidase_M20"/>
    <property type="match status" value="1"/>
</dbReference>
<evidence type="ECO:0000313" key="6">
    <source>
        <dbReference type="EMBL" id="MFC4308175.1"/>
    </source>
</evidence>
<feature type="signal peptide" evidence="4">
    <location>
        <begin position="1"/>
        <end position="28"/>
    </location>
</feature>
<dbReference type="RefSeq" id="WP_380595083.1">
    <property type="nucleotide sequence ID" value="NZ_JBHSDU010000001.1"/>
</dbReference>
<gene>
    <name evidence="6" type="ORF">ACFPN2_03685</name>
</gene>
<sequence length="448" mass="47121">MTSIKSASVKLACALCLFSALLGLEAQAADAAAKNQAVFKTISSKPAVKAALAQIRREDERTLREQIEIAEIPAPSRKEEGRANDYMRRLRELGLTEVATDSEGNVIARRPGTSRNGPTLVLSAHLDTVFGADTDVKVRKEGNRYHGPGISDDARGLTVLLTVLRSMQENKIRTQGDVLFVATVGEEGLGNLRGVKALFRDRTDLDGFISVDSTESPETPAGESEVVARAVGSHRWQITFTGPGGHSYGNFGTPSAVHAMGRAIAAISDLQAPTEPKTTFTVAIVSGGTAINAIAEKAQLQLDIRSESSAALAALEEQIMAAADRAGVDEGKRWGADPVRVERTLLGDRPAGAGSNDGLMASTWIGAMVTLGQKPPVPVASSTDANVPMGLGIPAITASGGGIADKAHSLDEWYEPIDAWLGPQGVLLTTLALTGIEGGPKPLLPRRR</sequence>
<evidence type="ECO:0000313" key="7">
    <source>
        <dbReference type="Proteomes" id="UP001595904"/>
    </source>
</evidence>
<feature type="domain" description="Peptidase M20 dimerisation" evidence="5">
    <location>
        <begin position="232"/>
        <end position="327"/>
    </location>
</feature>
<dbReference type="InterPro" id="IPR002933">
    <property type="entry name" value="Peptidase_M20"/>
</dbReference>
<keyword evidence="4" id="KW-0732">Signal</keyword>
<dbReference type="Pfam" id="PF07687">
    <property type="entry name" value="M20_dimer"/>
    <property type="match status" value="1"/>
</dbReference>
<dbReference type="SUPFAM" id="SSF53187">
    <property type="entry name" value="Zn-dependent exopeptidases"/>
    <property type="match status" value="1"/>
</dbReference>
<evidence type="ECO:0000256" key="4">
    <source>
        <dbReference type="SAM" id="SignalP"/>
    </source>
</evidence>
<evidence type="ECO:0000259" key="5">
    <source>
        <dbReference type="Pfam" id="PF07687"/>
    </source>
</evidence>
<dbReference type="Proteomes" id="UP001595904">
    <property type="component" value="Unassembled WGS sequence"/>
</dbReference>
<keyword evidence="1" id="KW-0479">Metal-binding</keyword>
<accession>A0ABV8SMC0</accession>
<dbReference type="InterPro" id="IPR036264">
    <property type="entry name" value="Bact_exopeptidase_dim_dom"/>
</dbReference>
<keyword evidence="2" id="KW-0378">Hydrolase</keyword>
<reference evidence="7" key="1">
    <citation type="journal article" date="2019" name="Int. J. Syst. Evol. Microbiol.">
        <title>The Global Catalogue of Microorganisms (GCM) 10K type strain sequencing project: providing services to taxonomists for standard genome sequencing and annotation.</title>
        <authorList>
            <consortium name="The Broad Institute Genomics Platform"/>
            <consortium name="The Broad Institute Genome Sequencing Center for Infectious Disease"/>
            <person name="Wu L."/>
            <person name="Ma J."/>
        </authorList>
    </citation>
    <scope>NUCLEOTIDE SEQUENCE [LARGE SCALE GENOMIC DNA]</scope>
    <source>
        <strain evidence="7">CGMCC 1.10759</strain>
    </source>
</reference>
<organism evidence="6 7">
    <name type="scientific">Steroidobacter flavus</name>
    <dbReference type="NCBI Taxonomy" id="1842136"/>
    <lineage>
        <taxon>Bacteria</taxon>
        <taxon>Pseudomonadati</taxon>
        <taxon>Pseudomonadota</taxon>
        <taxon>Gammaproteobacteria</taxon>
        <taxon>Steroidobacterales</taxon>
        <taxon>Steroidobacteraceae</taxon>
        <taxon>Steroidobacter</taxon>
    </lineage>
</organism>
<dbReference type="EMBL" id="JBHSDU010000001">
    <property type="protein sequence ID" value="MFC4308175.1"/>
    <property type="molecule type" value="Genomic_DNA"/>
</dbReference>
<dbReference type="PANTHER" id="PTHR43808:SF17">
    <property type="entry name" value="PEPTIDASE M20"/>
    <property type="match status" value="1"/>
</dbReference>
<feature type="chain" id="PRO_5045809692" evidence="4">
    <location>
        <begin position="29"/>
        <end position="448"/>
    </location>
</feature>
<proteinExistence type="predicted"/>